<evidence type="ECO:0000259" key="2">
    <source>
        <dbReference type="Pfam" id="PF10022"/>
    </source>
</evidence>
<dbReference type="RefSeq" id="WP_320186027.1">
    <property type="nucleotide sequence ID" value="NZ_CP138332.1"/>
</dbReference>
<dbReference type="PIRSF" id="PIRSF014753">
    <property type="entry name" value="UCP014753"/>
    <property type="match status" value="1"/>
</dbReference>
<feature type="chain" id="PRO_5045969631" evidence="1">
    <location>
        <begin position="32"/>
        <end position="677"/>
    </location>
</feature>
<organism evidence="3 4">
    <name type="scientific">Sphingobacterium bambusae</name>
    <dbReference type="NCBI Taxonomy" id="662858"/>
    <lineage>
        <taxon>Bacteria</taxon>
        <taxon>Pseudomonadati</taxon>
        <taxon>Bacteroidota</taxon>
        <taxon>Sphingobacteriia</taxon>
        <taxon>Sphingobacteriales</taxon>
        <taxon>Sphingobacteriaceae</taxon>
        <taxon>Sphingobacterium</taxon>
    </lineage>
</organism>
<dbReference type="InterPro" id="IPR049349">
    <property type="entry name" value="DUF2264_N"/>
</dbReference>
<dbReference type="PANTHER" id="PTHR35339:SF4">
    <property type="entry name" value="LINALOOL DEHYDRATASE_ISOMERASE DOMAIN-CONTAINING PROTEIN"/>
    <property type="match status" value="1"/>
</dbReference>
<sequence length="677" mass="77541">MVYFRFVLKNTCALRVALASMLMLLLLSVRAQQTADVFQIVHPDYQRSPETGVSREHWKDAARYLLEGAFRHVPHMDSPMQFPKQAGRSYPRDGKHTATEKMEGLCRTLFVAIPLLREEPGIQIAGIDLGAYYRHQLKRMLDPSSDTYIEPLPAKGGPSQKLVEFGGLAVSLAAAPEVLWDPLDQQTKDALAKTMLSYGNGPTIDMNWRFFNIMILSFFNEKGYAIDQERLKSLLEKCLADYRGAGWYTDSPYYDYYSMWAFQMYGTLWTMFYGDKIYPEYAAHFRTHLRDMANYYPYMFAEDGKMIMWGRSISYRMGAAVTFPLLGTLQDQSINYGWMRRIASGSLLQFLQHPEFLDEGVPTLGFYGAFDPAVQEYSCRGSVYWLGKFFLGLLLPQDNVFWSATENNGAWDKQITQEKPFLTFAEGSNILTTDYKQIGAAELRAWCNSKQTGYYQGTENYNKLAYNSAFPWQADGKQGEIAMNYTFKTAKGWESLRMYNFKKYEQEVYYRDAVLASDETVKMQLADLCLANGILRVDRFAGDKNQVIRLGHYALPQLPGNTIQQKTVRYKGQEAIIMDNGVYQLAFVSLLGWHAPELVSCKNLHPEAVESRVINVQEEVAAGTNLACLMLWKRSGEKWTNKELFPIREVKTDGIDAASMEIIWRNGQRKTIDFGRR</sequence>
<feature type="signal peptide" evidence="1">
    <location>
        <begin position="1"/>
        <end position="31"/>
    </location>
</feature>
<dbReference type="EMBL" id="JBHUPB010000008">
    <property type="protein sequence ID" value="MFD2967977.1"/>
    <property type="molecule type" value="Genomic_DNA"/>
</dbReference>
<comment type="caution">
    <text evidence="3">The sequence shown here is derived from an EMBL/GenBank/DDBJ whole genome shotgun (WGS) entry which is preliminary data.</text>
</comment>
<accession>A0ABW6BFC0</accession>
<dbReference type="InterPro" id="IPR016624">
    <property type="entry name" value="UCP014753"/>
</dbReference>
<dbReference type="Proteomes" id="UP001597525">
    <property type="component" value="Unassembled WGS sequence"/>
</dbReference>
<evidence type="ECO:0000313" key="3">
    <source>
        <dbReference type="EMBL" id="MFD2967977.1"/>
    </source>
</evidence>
<keyword evidence="1" id="KW-0732">Signal</keyword>
<keyword evidence="4" id="KW-1185">Reference proteome</keyword>
<feature type="domain" description="DUF2264" evidence="2">
    <location>
        <begin position="54"/>
        <end position="407"/>
    </location>
</feature>
<evidence type="ECO:0000256" key="1">
    <source>
        <dbReference type="SAM" id="SignalP"/>
    </source>
</evidence>
<dbReference type="Pfam" id="PF10022">
    <property type="entry name" value="DUF2264"/>
    <property type="match status" value="1"/>
</dbReference>
<reference evidence="4" key="1">
    <citation type="journal article" date="2019" name="Int. J. Syst. Evol. Microbiol.">
        <title>The Global Catalogue of Microorganisms (GCM) 10K type strain sequencing project: providing services to taxonomists for standard genome sequencing and annotation.</title>
        <authorList>
            <consortium name="The Broad Institute Genomics Platform"/>
            <consortium name="The Broad Institute Genome Sequencing Center for Infectious Disease"/>
            <person name="Wu L."/>
            <person name="Ma J."/>
        </authorList>
    </citation>
    <scope>NUCLEOTIDE SEQUENCE [LARGE SCALE GENOMIC DNA]</scope>
    <source>
        <strain evidence="4">KCTC 22814</strain>
    </source>
</reference>
<evidence type="ECO:0000313" key="4">
    <source>
        <dbReference type="Proteomes" id="UP001597525"/>
    </source>
</evidence>
<name>A0ABW6BFC0_9SPHI</name>
<protein>
    <submittedName>
        <fullName evidence="3">DUF2264 domain-containing protein</fullName>
    </submittedName>
</protein>
<proteinExistence type="predicted"/>
<gene>
    <name evidence="3" type="ORF">ACFS7Y_11285</name>
</gene>
<dbReference type="PANTHER" id="PTHR35339">
    <property type="entry name" value="LINALOOL DEHYDRATASE_ISOMERASE DOMAIN-CONTAINING PROTEIN"/>
    <property type="match status" value="1"/>
</dbReference>